<evidence type="ECO:0000313" key="1">
    <source>
        <dbReference type="EMBL" id="WSB68255.1"/>
    </source>
</evidence>
<dbReference type="EMBL" id="CP109106">
    <property type="protein sequence ID" value="WSB68255.1"/>
    <property type="molecule type" value="Genomic_DNA"/>
</dbReference>
<dbReference type="Proteomes" id="UP001344251">
    <property type="component" value="Chromosome"/>
</dbReference>
<protein>
    <recommendedName>
        <fullName evidence="3">Recombinase A</fullName>
    </recommendedName>
</protein>
<accession>A0ABZ1FDB8</accession>
<dbReference type="RefSeq" id="WP_326617702.1">
    <property type="nucleotide sequence ID" value="NZ_CP109106.1"/>
</dbReference>
<reference evidence="1 2" key="1">
    <citation type="submission" date="2022-10" db="EMBL/GenBank/DDBJ databases">
        <title>The complete genomes of actinobacterial strains from the NBC collection.</title>
        <authorList>
            <person name="Joergensen T.S."/>
            <person name="Alvarez Arevalo M."/>
            <person name="Sterndorff E.B."/>
            <person name="Faurdal D."/>
            <person name="Vuksanovic O."/>
            <person name="Mourched A.-S."/>
            <person name="Charusanti P."/>
            <person name="Shaw S."/>
            <person name="Blin K."/>
            <person name="Weber T."/>
        </authorList>
    </citation>
    <scope>NUCLEOTIDE SEQUENCE [LARGE SCALE GENOMIC DNA]</scope>
    <source>
        <strain evidence="1 2">NBC 01774</strain>
    </source>
</reference>
<sequence length="211" mass="22453">MRSLRHPRQKIDEKFLMSVSLFHPCVCVPGGGMEECTNALIPSLAIHDLVIAEGRRGAEQILVPGLGLSVAPGESVALCAPRPAAAALLDVLRGRRRARYGWVSVLGRTLGGCPVRPRVPSGLAVVDPGQFRAENAAVLILDGRSGSRGALESWPVVMLTHARRHGTAALIIHDAPSAPTAWHVDREVGVAGEGIATRASRLRAVHEESDR</sequence>
<evidence type="ECO:0000313" key="2">
    <source>
        <dbReference type="Proteomes" id="UP001344251"/>
    </source>
</evidence>
<proteinExistence type="predicted"/>
<keyword evidence="2" id="KW-1185">Reference proteome</keyword>
<gene>
    <name evidence="1" type="ORF">OG863_09965</name>
</gene>
<organism evidence="1 2">
    <name type="scientific">Streptomyces decoyicus</name>
    <dbReference type="NCBI Taxonomy" id="249567"/>
    <lineage>
        <taxon>Bacteria</taxon>
        <taxon>Bacillati</taxon>
        <taxon>Actinomycetota</taxon>
        <taxon>Actinomycetes</taxon>
        <taxon>Kitasatosporales</taxon>
        <taxon>Streptomycetaceae</taxon>
        <taxon>Streptomyces</taxon>
    </lineage>
</organism>
<name>A0ABZ1FDB8_9ACTN</name>
<evidence type="ECO:0008006" key="3">
    <source>
        <dbReference type="Google" id="ProtNLM"/>
    </source>
</evidence>